<dbReference type="InterPro" id="IPR001279">
    <property type="entry name" value="Metallo-B-lactamas"/>
</dbReference>
<dbReference type="SUPFAM" id="SSF56281">
    <property type="entry name" value="Metallo-hydrolase/oxidoreductase"/>
    <property type="match status" value="1"/>
</dbReference>
<gene>
    <name evidence="2" type="ORF">AAG747_06810</name>
</gene>
<evidence type="ECO:0000313" key="3">
    <source>
        <dbReference type="Proteomes" id="UP001403385"/>
    </source>
</evidence>
<dbReference type="PANTHER" id="PTHR36839:SF1">
    <property type="entry name" value="METALLO-BETA-LACTAMASE FAMILY PROTEIN (AFU_ORTHOLOGUE AFUA_5G12770)"/>
    <property type="match status" value="1"/>
</dbReference>
<keyword evidence="3" id="KW-1185">Reference proteome</keyword>
<feature type="domain" description="Metallo-beta-lactamase" evidence="1">
    <location>
        <begin position="79"/>
        <end position="235"/>
    </location>
</feature>
<comment type="caution">
    <text evidence="2">The sequence shown here is derived from an EMBL/GenBank/DDBJ whole genome shotgun (WGS) entry which is preliminary data.</text>
</comment>
<dbReference type="PANTHER" id="PTHR36839">
    <property type="entry name" value="METALLO-BETA-LACTAMASE FAMILY PROTEIN (AFU_ORTHOLOGUE AFUA_5G12770)"/>
    <property type="match status" value="1"/>
</dbReference>
<name>A0AAW9S5J3_9BACT</name>
<organism evidence="2 3">
    <name type="scientific">Rapidithrix thailandica</name>
    <dbReference type="NCBI Taxonomy" id="413964"/>
    <lineage>
        <taxon>Bacteria</taxon>
        <taxon>Pseudomonadati</taxon>
        <taxon>Bacteroidota</taxon>
        <taxon>Cytophagia</taxon>
        <taxon>Cytophagales</taxon>
        <taxon>Flammeovirgaceae</taxon>
        <taxon>Rapidithrix</taxon>
    </lineage>
</organism>
<protein>
    <submittedName>
        <fullName evidence="2">MBL fold metallo-hydrolase</fullName>
    </submittedName>
</protein>
<dbReference type="EMBL" id="JBDKWZ010000003">
    <property type="protein sequence ID" value="MEN7547609.1"/>
    <property type="molecule type" value="Genomic_DNA"/>
</dbReference>
<evidence type="ECO:0000259" key="1">
    <source>
        <dbReference type="SMART" id="SM00849"/>
    </source>
</evidence>
<reference evidence="2 3" key="1">
    <citation type="submission" date="2024-04" db="EMBL/GenBank/DDBJ databases">
        <title>Novel genus in family Flammeovirgaceae.</title>
        <authorList>
            <person name="Nguyen T.H."/>
            <person name="Vuong T.Q."/>
            <person name="Le H."/>
            <person name="Kim S.-G."/>
        </authorList>
    </citation>
    <scope>NUCLEOTIDE SEQUENCE [LARGE SCALE GENOMIC DNA]</scope>
    <source>
        <strain evidence="2 3">JCM 23209</strain>
    </source>
</reference>
<dbReference type="Pfam" id="PF00753">
    <property type="entry name" value="Lactamase_B"/>
    <property type="match status" value="1"/>
</dbReference>
<dbReference type="Gene3D" id="3.60.15.10">
    <property type="entry name" value="Ribonuclease Z/Hydroxyacylglutathione hydrolase-like"/>
    <property type="match status" value="1"/>
</dbReference>
<accession>A0AAW9S5J3</accession>
<proteinExistence type="predicted"/>
<dbReference type="Proteomes" id="UP001403385">
    <property type="component" value="Unassembled WGS sequence"/>
</dbReference>
<sequence>MHISNPNAHNICKTCGTRYATGKFDEKYCLVCLDDRQYLKSYGQQWLSYSGLLENHTVKIKQLREDIFELKVFPSFAIGQKAHLILTPKGNILWDCIPFLDEATLAFIQSQGGINAIAISHPHYYSLMQEWANAFECPVHLHQADRKWVMDKEKHVHYFSEEKLPLLPGLEVIHTGGHFPGSAVLHYQPQNHKPSLFIGDTLYLSLDKKHLSAMYSYPNVIPLAPDELFRVFKVINTLTFDSMFGAFSWQNVYEGAKDIFTQSFERYQQLYNRQL</sequence>
<dbReference type="AlphaFoldDB" id="A0AAW9S5J3"/>
<evidence type="ECO:0000313" key="2">
    <source>
        <dbReference type="EMBL" id="MEN7547609.1"/>
    </source>
</evidence>
<dbReference type="SMART" id="SM00849">
    <property type="entry name" value="Lactamase_B"/>
    <property type="match status" value="1"/>
</dbReference>
<dbReference type="InterPro" id="IPR036866">
    <property type="entry name" value="RibonucZ/Hydroxyglut_hydro"/>
</dbReference>
<dbReference type="RefSeq" id="WP_346820396.1">
    <property type="nucleotide sequence ID" value="NZ_JBDKWZ010000003.1"/>
</dbReference>